<dbReference type="EMBL" id="ANOH01000005">
    <property type="protein sequence ID" value="EMI58461.1"/>
    <property type="molecule type" value="Genomic_DNA"/>
</dbReference>
<reference evidence="1 2" key="1">
    <citation type="journal article" date="2013" name="Mar. Genomics">
        <title>Expression of sulfatases in Rhodopirellula baltica and the diversity of sulfatases in the genus Rhodopirellula.</title>
        <authorList>
            <person name="Wegner C.E."/>
            <person name="Richter-Heitmann T."/>
            <person name="Klindworth A."/>
            <person name="Klockow C."/>
            <person name="Richter M."/>
            <person name="Achstetter T."/>
            <person name="Glockner F.O."/>
            <person name="Harder J."/>
        </authorList>
    </citation>
    <scope>NUCLEOTIDE SEQUENCE [LARGE SCALE GENOMIC DNA]</scope>
    <source>
        <strain evidence="1 2">SM41</strain>
    </source>
</reference>
<evidence type="ECO:0000313" key="2">
    <source>
        <dbReference type="Proteomes" id="UP000011885"/>
    </source>
</evidence>
<protein>
    <submittedName>
        <fullName evidence="1">Uncharacterized protein</fullName>
    </submittedName>
</protein>
<keyword evidence="2" id="KW-1185">Reference proteome</keyword>
<accession>M5UKS5</accession>
<dbReference type="Proteomes" id="UP000011885">
    <property type="component" value="Unassembled WGS sequence"/>
</dbReference>
<dbReference type="PATRIC" id="fig|1263870.3.peg.100"/>
<name>M5UKS5_9BACT</name>
<dbReference type="AlphaFoldDB" id="M5UKS5"/>
<sequence length="41" mass="4637">MLNGIEMFIAPVDYTLAGQTSRIGSIVKILFDRYNNVFLIC</sequence>
<proteinExistence type="predicted"/>
<gene>
    <name evidence="1" type="ORF">RSSM_00091</name>
</gene>
<organism evidence="1 2">
    <name type="scientific">Rhodopirellula sallentina SM41</name>
    <dbReference type="NCBI Taxonomy" id="1263870"/>
    <lineage>
        <taxon>Bacteria</taxon>
        <taxon>Pseudomonadati</taxon>
        <taxon>Planctomycetota</taxon>
        <taxon>Planctomycetia</taxon>
        <taxon>Pirellulales</taxon>
        <taxon>Pirellulaceae</taxon>
        <taxon>Rhodopirellula</taxon>
    </lineage>
</organism>
<comment type="caution">
    <text evidence="1">The sequence shown here is derived from an EMBL/GenBank/DDBJ whole genome shotgun (WGS) entry which is preliminary data.</text>
</comment>
<evidence type="ECO:0000313" key="1">
    <source>
        <dbReference type="EMBL" id="EMI58461.1"/>
    </source>
</evidence>